<accession>A0A495VW79</accession>
<dbReference type="PANTHER" id="PTHR33121">
    <property type="entry name" value="CYCLIC DI-GMP PHOSPHODIESTERASE PDEF"/>
    <property type="match status" value="1"/>
</dbReference>
<dbReference type="PROSITE" id="PS50883">
    <property type="entry name" value="EAL"/>
    <property type="match status" value="1"/>
</dbReference>
<dbReference type="InterPro" id="IPR000160">
    <property type="entry name" value="GGDEF_dom"/>
</dbReference>
<feature type="compositionally biased region" description="Basic and acidic residues" evidence="1">
    <location>
        <begin position="339"/>
        <end position="349"/>
    </location>
</feature>
<gene>
    <name evidence="4" type="ORF">C8E97_2260</name>
</gene>
<comment type="caution">
    <text evidence="4">The sequence shown here is derived from an EMBL/GenBank/DDBJ whole genome shotgun (WGS) entry which is preliminary data.</text>
</comment>
<dbReference type="SUPFAM" id="SSF141868">
    <property type="entry name" value="EAL domain-like"/>
    <property type="match status" value="1"/>
</dbReference>
<dbReference type="SMART" id="SM00065">
    <property type="entry name" value="GAF"/>
    <property type="match status" value="1"/>
</dbReference>
<evidence type="ECO:0000313" key="5">
    <source>
        <dbReference type="Proteomes" id="UP000282084"/>
    </source>
</evidence>
<dbReference type="Gene3D" id="3.30.450.40">
    <property type="match status" value="1"/>
</dbReference>
<dbReference type="EMBL" id="RBXO01000001">
    <property type="protein sequence ID" value="RKT53681.1"/>
    <property type="molecule type" value="Genomic_DNA"/>
</dbReference>
<dbReference type="SUPFAM" id="SSF55781">
    <property type="entry name" value="GAF domain-like"/>
    <property type="match status" value="1"/>
</dbReference>
<dbReference type="GO" id="GO:0071111">
    <property type="term" value="F:cyclic-guanylate-specific phosphodiesterase activity"/>
    <property type="evidence" value="ECO:0007669"/>
    <property type="project" value="InterPro"/>
</dbReference>
<dbReference type="PANTHER" id="PTHR33121:SF70">
    <property type="entry name" value="SIGNALING PROTEIN YKOW"/>
    <property type="match status" value="1"/>
</dbReference>
<name>A0A495VW79_9PSEU</name>
<protein>
    <submittedName>
        <fullName evidence="4">Diguanylate cyclase (GGDEF)-like protein</fullName>
    </submittedName>
</protein>
<evidence type="ECO:0000313" key="4">
    <source>
        <dbReference type="EMBL" id="RKT53681.1"/>
    </source>
</evidence>
<dbReference type="Pfam" id="PF00990">
    <property type="entry name" value="GGDEF"/>
    <property type="match status" value="1"/>
</dbReference>
<evidence type="ECO:0000259" key="3">
    <source>
        <dbReference type="PROSITE" id="PS50887"/>
    </source>
</evidence>
<feature type="domain" description="GGDEF" evidence="3">
    <location>
        <begin position="528"/>
        <end position="661"/>
    </location>
</feature>
<dbReference type="PROSITE" id="PS50887">
    <property type="entry name" value="GGDEF"/>
    <property type="match status" value="1"/>
</dbReference>
<keyword evidence="5" id="KW-1185">Reference proteome</keyword>
<dbReference type="InterPro" id="IPR035919">
    <property type="entry name" value="EAL_sf"/>
</dbReference>
<evidence type="ECO:0000256" key="1">
    <source>
        <dbReference type="SAM" id="MobiDB-lite"/>
    </source>
</evidence>
<organism evidence="4 5">
    <name type="scientific">Saccharothrix australiensis</name>
    <dbReference type="NCBI Taxonomy" id="2072"/>
    <lineage>
        <taxon>Bacteria</taxon>
        <taxon>Bacillati</taxon>
        <taxon>Actinomycetota</taxon>
        <taxon>Actinomycetes</taxon>
        <taxon>Pseudonocardiales</taxon>
        <taxon>Pseudonocardiaceae</taxon>
        <taxon>Saccharothrix</taxon>
    </lineage>
</organism>
<dbReference type="Gene3D" id="3.30.70.270">
    <property type="match status" value="1"/>
</dbReference>
<evidence type="ECO:0000259" key="2">
    <source>
        <dbReference type="PROSITE" id="PS50883"/>
    </source>
</evidence>
<dbReference type="SMART" id="SM00267">
    <property type="entry name" value="GGDEF"/>
    <property type="match status" value="1"/>
</dbReference>
<feature type="domain" description="EAL" evidence="2">
    <location>
        <begin position="670"/>
        <end position="923"/>
    </location>
</feature>
<sequence length="940" mass="103818">MSAADNCRLSADGDTCEVRMRSGRPWGALKGDDRARHDLARYLRGLVDHSGLTLKVIGRRCGCSDTTVSKQLAGEHLPRWEFVEAVVEACTSDERHWPDRKRAVRELWQRAVHPRRPDPPPAEPGLVDAHTRLVRAQAETIATQRRLIEVTDELSLARRQLLESVQVEHRSSQVIAVLQVVLLRLSALISNLTAERDRRLSEATGYRAELAQARRKLSDAERERGRARNQLGQAREERERASALTELLHDRIGRLEDRLRQLGVGSPDPGAGDVVAPGPNPSTADEILLDTSAGLDRLQRLLDEHGDELAELESATSAQEAPRDPLSGLLDDLASEGFGPHEADADEGADRAEGTWQLVAEHIRGRFDANRVVLRLRADSQAPMCTLVAGEPLPSRMRRDDPRRLREDALLRFAGAEVRRFRVADADGEVAEALARRDAREVLVVPLRGATQLLGAVEVHDRLDRGGHGFRKAHLAALRDLAGRLAIVADNRRLLARLRHDAYRDPLTGLLNRPGFREAASEPMRAAATAVVVRVDLDVLSAVSDALGQAWGNRMVVAAGRRLRDELGPEVPLARLEGGAFAALLLDRQAERVKEVAERLHTSLSRPYPVDRLTIEAGVVIGWASTRDCEADDPDADALLQRADVAVRATSEGDPLRAYAPSMGQIFLRRFQLVTQFRSALESGQVSVHYQPKVALPSRQVIGAEALVRWRHPEFGRVDPDEFVPAVEATGLVDVLTDFVLDRALERVRRWVDRGLRMSIAVNLSVRTLADEEFPDRVGAALRRHGVPPELLTFELTESGVMADPERALPVLRRLHAMGVVLAVDDFGTGYSSLAYLRQLPVDEVKIDKSFVLGMGTDLGDMAVVRSIVELGHSLGLTVVAEGVEDDAARDQLVSMGCDVAQGYLISRPVPDEDLEEWLRARTVQVERNGTMRVVLREWG</sequence>
<dbReference type="Pfam" id="PF00563">
    <property type="entry name" value="EAL"/>
    <property type="match status" value="1"/>
</dbReference>
<dbReference type="SUPFAM" id="SSF55073">
    <property type="entry name" value="Nucleotide cyclase"/>
    <property type="match status" value="1"/>
</dbReference>
<dbReference type="Pfam" id="PF13560">
    <property type="entry name" value="HTH_31"/>
    <property type="match status" value="1"/>
</dbReference>
<dbReference type="Gene3D" id="3.20.20.450">
    <property type="entry name" value="EAL domain"/>
    <property type="match status" value="1"/>
</dbReference>
<reference evidence="4 5" key="1">
    <citation type="submission" date="2018-10" db="EMBL/GenBank/DDBJ databases">
        <title>Sequencing the genomes of 1000 actinobacteria strains.</title>
        <authorList>
            <person name="Klenk H.-P."/>
        </authorList>
    </citation>
    <scope>NUCLEOTIDE SEQUENCE [LARGE SCALE GENOMIC DNA]</scope>
    <source>
        <strain evidence="4 5">DSM 43800</strain>
    </source>
</reference>
<dbReference type="InterPro" id="IPR001633">
    <property type="entry name" value="EAL_dom"/>
</dbReference>
<feature type="region of interest" description="Disordered" evidence="1">
    <location>
        <begin position="215"/>
        <end position="239"/>
    </location>
</feature>
<dbReference type="InterPro" id="IPR050706">
    <property type="entry name" value="Cyclic-di-GMP_PDE-like"/>
</dbReference>
<dbReference type="InterPro" id="IPR029787">
    <property type="entry name" value="Nucleotide_cyclase"/>
</dbReference>
<dbReference type="SMART" id="SM00052">
    <property type="entry name" value="EAL"/>
    <property type="match status" value="1"/>
</dbReference>
<dbReference type="NCBIfam" id="TIGR00254">
    <property type="entry name" value="GGDEF"/>
    <property type="match status" value="1"/>
</dbReference>
<feature type="region of interest" description="Disordered" evidence="1">
    <location>
        <begin position="310"/>
        <end position="349"/>
    </location>
</feature>
<proteinExistence type="predicted"/>
<dbReference type="CDD" id="cd01948">
    <property type="entry name" value="EAL"/>
    <property type="match status" value="1"/>
</dbReference>
<dbReference type="Proteomes" id="UP000282084">
    <property type="component" value="Unassembled WGS sequence"/>
</dbReference>
<dbReference type="AlphaFoldDB" id="A0A495VW79"/>
<dbReference type="InterPro" id="IPR029016">
    <property type="entry name" value="GAF-like_dom_sf"/>
</dbReference>
<dbReference type="InterPro" id="IPR043128">
    <property type="entry name" value="Rev_trsase/Diguanyl_cyclase"/>
</dbReference>
<feature type="compositionally biased region" description="Basic and acidic residues" evidence="1">
    <location>
        <begin position="216"/>
        <end position="226"/>
    </location>
</feature>
<dbReference type="InterPro" id="IPR003018">
    <property type="entry name" value="GAF"/>
</dbReference>